<organism evidence="2">
    <name type="scientific">Trichophyton rubrum CBS 288.86</name>
    <dbReference type="NCBI Taxonomy" id="1215330"/>
    <lineage>
        <taxon>Eukaryota</taxon>
        <taxon>Fungi</taxon>
        <taxon>Dikarya</taxon>
        <taxon>Ascomycota</taxon>
        <taxon>Pezizomycotina</taxon>
        <taxon>Eurotiomycetes</taxon>
        <taxon>Eurotiomycetidae</taxon>
        <taxon>Onygenales</taxon>
        <taxon>Arthrodermataceae</taxon>
        <taxon>Trichophyton</taxon>
    </lineage>
</organism>
<feature type="compositionally biased region" description="Basic and acidic residues" evidence="1">
    <location>
        <begin position="108"/>
        <end position="123"/>
    </location>
</feature>
<sequence length="123" mass="13243">MSFVIRDAVANSRFIKPSTVFNRRTQLNRAFFSTSPQHQKGPIEATKDTLKAADRLVSDAAVKGIEKGEAATNKIKHTIGSTAKDAQHGAQDAAKKTSRKASNIADEAAQKAAEKEEEFSGKA</sequence>
<feature type="region of interest" description="Disordered" evidence="1">
    <location>
        <begin position="79"/>
        <end position="123"/>
    </location>
</feature>
<dbReference type="EMBL" id="KK207749">
    <property type="protein sequence ID" value="EZF55577.1"/>
    <property type="molecule type" value="Genomic_DNA"/>
</dbReference>
<gene>
    <name evidence="2" type="ORF">H103_01954</name>
</gene>
<name>A0A022WB24_TRIRU</name>
<dbReference type="HOGENOM" id="CLU_128874_1_2_1"/>
<protein>
    <submittedName>
        <fullName evidence="2">Uncharacterized protein</fullName>
    </submittedName>
</protein>
<dbReference type="AlphaFoldDB" id="A0A022WB24"/>
<reference evidence="2" key="1">
    <citation type="submission" date="2014-02" db="EMBL/GenBank/DDBJ databases">
        <title>The Genome Sequence of Trichophyton rubrum (morphotype fischeri) CBS 288.86.</title>
        <authorList>
            <consortium name="The Broad Institute Genomics Platform"/>
            <person name="Cuomo C.A."/>
            <person name="White T.C."/>
            <person name="Graser Y."/>
            <person name="Martinez-Rossi N."/>
            <person name="Heitman J."/>
            <person name="Young S.K."/>
            <person name="Zeng Q."/>
            <person name="Gargeya S."/>
            <person name="Abouelleil A."/>
            <person name="Alvarado L."/>
            <person name="Chapman S.B."/>
            <person name="Gainer-Dewar J."/>
            <person name="Goldberg J."/>
            <person name="Griggs A."/>
            <person name="Gujja S."/>
            <person name="Hansen M."/>
            <person name="Howarth C."/>
            <person name="Imamovic A."/>
            <person name="Larimer J."/>
            <person name="Martinez D."/>
            <person name="Murphy C."/>
            <person name="Pearson M.D."/>
            <person name="Persinoti G."/>
            <person name="Poon T."/>
            <person name="Priest M."/>
            <person name="Roberts A.D."/>
            <person name="Saif S."/>
            <person name="Shea T.D."/>
            <person name="Sykes S.N."/>
            <person name="Wortman J."/>
            <person name="Nusbaum C."/>
            <person name="Birren B."/>
        </authorList>
    </citation>
    <scope>NUCLEOTIDE SEQUENCE [LARGE SCALE GENOMIC DNA]</scope>
    <source>
        <strain evidence="2">CBS 288.86</strain>
    </source>
</reference>
<accession>A0A022WB24</accession>
<dbReference type="OrthoDB" id="4023585at2759"/>
<proteinExistence type="predicted"/>
<dbReference type="Proteomes" id="UP000023758">
    <property type="component" value="Unassembled WGS sequence"/>
</dbReference>
<evidence type="ECO:0000256" key="1">
    <source>
        <dbReference type="SAM" id="MobiDB-lite"/>
    </source>
</evidence>
<evidence type="ECO:0000313" key="2">
    <source>
        <dbReference type="EMBL" id="EZF55577.1"/>
    </source>
</evidence>